<evidence type="ECO:0000313" key="1">
    <source>
        <dbReference type="EMBL" id="OGY60259.1"/>
    </source>
</evidence>
<dbReference type="Proteomes" id="UP000178744">
    <property type="component" value="Unassembled WGS sequence"/>
</dbReference>
<proteinExistence type="predicted"/>
<evidence type="ECO:0000313" key="2">
    <source>
        <dbReference type="Proteomes" id="UP000178744"/>
    </source>
</evidence>
<comment type="caution">
    <text evidence="1">The sequence shown here is derived from an EMBL/GenBank/DDBJ whole genome shotgun (WGS) entry which is preliminary data.</text>
</comment>
<gene>
    <name evidence="1" type="ORF">A3B23_02650</name>
</gene>
<dbReference type="EMBL" id="MHIY01000004">
    <property type="protein sequence ID" value="OGY60259.1"/>
    <property type="molecule type" value="Genomic_DNA"/>
</dbReference>
<organism evidence="1 2">
    <name type="scientific">Candidatus Colwellbacteria bacterium RIFCSPLOWO2_01_FULL_48_10</name>
    <dbReference type="NCBI Taxonomy" id="1797690"/>
    <lineage>
        <taxon>Bacteria</taxon>
        <taxon>Candidatus Colwelliibacteriota</taxon>
    </lineage>
</organism>
<reference evidence="1 2" key="1">
    <citation type="journal article" date="2016" name="Nat. Commun.">
        <title>Thousands of microbial genomes shed light on interconnected biogeochemical processes in an aquifer system.</title>
        <authorList>
            <person name="Anantharaman K."/>
            <person name="Brown C.T."/>
            <person name="Hug L.A."/>
            <person name="Sharon I."/>
            <person name="Castelle C.J."/>
            <person name="Probst A.J."/>
            <person name="Thomas B.C."/>
            <person name="Singh A."/>
            <person name="Wilkins M.J."/>
            <person name="Karaoz U."/>
            <person name="Brodie E.L."/>
            <person name="Williams K.H."/>
            <person name="Hubbard S.S."/>
            <person name="Banfield J.F."/>
        </authorList>
    </citation>
    <scope>NUCLEOTIDE SEQUENCE [LARGE SCALE GENOMIC DNA]</scope>
</reference>
<protein>
    <submittedName>
        <fullName evidence="1">Uncharacterized protein</fullName>
    </submittedName>
</protein>
<sequence>MPSYKKSDNRWNIPVIGNKKAITGINQRWRPDHHSLSSKDVQNCVLEPMVILSRFMGNCNLTVLLFDNTIEDIKRKGRLSALTLKKPFRVFVVKISPDRTKTRNLFSGLYPFKKRGIPMNFTIYLPSFGHTKIPRASDSALTPTEIKQLRMRLGMSIPGFA</sequence>
<accession>A0A1G1Z750</accession>
<name>A0A1G1Z750_9BACT</name>
<dbReference type="AlphaFoldDB" id="A0A1G1Z750"/>